<dbReference type="Pfam" id="PF00201">
    <property type="entry name" value="UDPGT"/>
    <property type="match status" value="1"/>
</dbReference>
<accession>A0AAN8TU35</accession>
<name>A0AAN8TU35_SOLBU</name>
<protein>
    <submittedName>
        <fullName evidence="3">Uncharacterized protein</fullName>
    </submittedName>
</protein>
<keyword evidence="2" id="KW-0808">Transferase</keyword>
<gene>
    <name evidence="3" type="ORF">RDI58_007498</name>
</gene>
<evidence type="ECO:0000256" key="1">
    <source>
        <dbReference type="ARBA" id="ARBA00009995"/>
    </source>
</evidence>
<dbReference type="PANTHER" id="PTHR11926">
    <property type="entry name" value="GLUCOSYL/GLUCURONOSYL TRANSFERASES"/>
    <property type="match status" value="1"/>
</dbReference>
<dbReference type="Proteomes" id="UP001371456">
    <property type="component" value="Unassembled WGS sequence"/>
</dbReference>
<evidence type="ECO:0000313" key="4">
    <source>
        <dbReference type="Proteomes" id="UP001371456"/>
    </source>
</evidence>
<comment type="caution">
    <text evidence="3">The sequence shown here is derived from an EMBL/GenBank/DDBJ whole genome shotgun (WGS) entry which is preliminary data.</text>
</comment>
<dbReference type="AlphaFoldDB" id="A0AAN8TU35"/>
<dbReference type="GO" id="GO:0080044">
    <property type="term" value="F:quercetin 7-O-glucosyltransferase activity"/>
    <property type="evidence" value="ECO:0007669"/>
    <property type="project" value="TreeGrafter"/>
</dbReference>
<dbReference type="EMBL" id="JBANQN010000003">
    <property type="protein sequence ID" value="KAK6794045.1"/>
    <property type="molecule type" value="Genomic_DNA"/>
</dbReference>
<dbReference type="SUPFAM" id="SSF53756">
    <property type="entry name" value="UDP-Glycosyltransferase/glycogen phosphorylase"/>
    <property type="match status" value="1"/>
</dbReference>
<dbReference type="GO" id="GO:0080043">
    <property type="term" value="F:quercetin 3-O-glucosyltransferase activity"/>
    <property type="evidence" value="ECO:0007669"/>
    <property type="project" value="TreeGrafter"/>
</dbReference>
<reference evidence="3 4" key="1">
    <citation type="submission" date="2024-02" db="EMBL/GenBank/DDBJ databases">
        <title>de novo genome assembly of Solanum bulbocastanum strain 11H21.</title>
        <authorList>
            <person name="Hosaka A.J."/>
        </authorList>
    </citation>
    <scope>NUCLEOTIDE SEQUENCE [LARGE SCALE GENOMIC DNA]</scope>
    <source>
        <tissue evidence="3">Young leaves</tissue>
    </source>
</reference>
<comment type="similarity">
    <text evidence="1">Belongs to the UDP-glycosyltransferase family.</text>
</comment>
<dbReference type="Gene3D" id="3.40.50.2000">
    <property type="entry name" value="Glycogen Phosphorylase B"/>
    <property type="match status" value="1"/>
</dbReference>
<proteinExistence type="inferred from homology"/>
<dbReference type="InterPro" id="IPR002213">
    <property type="entry name" value="UDP_glucos_trans"/>
</dbReference>
<evidence type="ECO:0000313" key="3">
    <source>
        <dbReference type="EMBL" id="KAK6794045.1"/>
    </source>
</evidence>
<organism evidence="3 4">
    <name type="scientific">Solanum bulbocastanum</name>
    <name type="common">Wild potato</name>
    <dbReference type="NCBI Taxonomy" id="147425"/>
    <lineage>
        <taxon>Eukaryota</taxon>
        <taxon>Viridiplantae</taxon>
        <taxon>Streptophyta</taxon>
        <taxon>Embryophyta</taxon>
        <taxon>Tracheophyta</taxon>
        <taxon>Spermatophyta</taxon>
        <taxon>Magnoliopsida</taxon>
        <taxon>eudicotyledons</taxon>
        <taxon>Gunneridae</taxon>
        <taxon>Pentapetalae</taxon>
        <taxon>asterids</taxon>
        <taxon>lamiids</taxon>
        <taxon>Solanales</taxon>
        <taxon>Solanaceae</taxon>
        <taxon>Solanoideae</taxon>
        <taxon>Solaneae</taxon>
        <taxon>Solanum</taxon>
    </lineage>
</organism>
<sequence length="146" mass="16373">MADSAVLPIEFLEEIKDRGLLESSCPQDQVLSHPSIGVFLTHCGWNSTIESISSGVSLICWPFFAELQANCQYACVEWGIGVEVNKGVKRQEIEAIINDMLEGEKGKELKDKALEWKKKAAEATDIEGSSWKRFDAFLEKHLLSRE</sequence>
<evidence type="ECO:0000256" key="2">
    <source>
        <dbReference type="ARBA" id="ARBA00022679"/>
    </source>
</evidence>
<keyword evidence="4" id="KW-1185">Reference proteome</keyword>
<dbReference type="PANTHER" id="PTHR11926:SF1439">
    <property type="entry name" value="GLYCOSYLTRANSFERASE"/>
    <property type="match status" value="1"/>
</dbReference>
<dbReference type="CDD" id="cd03784">
    <property type="entry name" value="GT1_Gtf-like"/>
    <property type="match status" value="1"/>
</dbReference>